<keyword evidence="1" id="KW-0472">Membrane</keyword>
<keyword evidence="1" id="KW-0812">Transmembrane</keyword>
<proteinExistence type="predicted"/>
<dbReference type="EnsemblMetazoa" id="Aqu2.1.31630_001">
    <property type="protein sequence ID" value="Aqu2.1.31630_001"/>
    <property type="gene ID" value="Aqu2.1.31630"/>
</dbReference>
<feature type="transmembrane region" description="Helical" evidence="1">
    <location>
        <begin position="446"/>
        <end position="464"/>
    </location>
</feature>
<dbReference type="InParanoid" id="A0A1X7UUH6"/>
<feature type="transmembrane region" description="Helical" evidence="1">
    <location>
        <begin position="484"/>
        <end position="508"/>
    </location>
</feature>
<feature type="transmembrane region" description="Helical" evidence="1">
    <location>
        <begin position="520"/>
        <end position="547"/>
    </location>
</feature>
<name>A0A1X7UUH6_AMPQE</name>
<sequence length="792" mass="87627">MGLRAQCSPTGAITLTNVSVVDNFPSGIAILQACTMEFLNHSSLIANNHSPSNGGGMWISDGSTITGDSAVYFINNTANGVGGAIFVASMPYTVANLNRPCTIYPNFIPVFEKNSAIIAGDNIYNGEFWNCTFYSKGISMASSTSSNAFLDKTNCSTNPLFLHFNTPISTYITSSPLGVCLCSNASTNCDIRSMERIMYPGQSLTLSLITVGVCKGISPSVLVTSSENVTIIPIDSNQETTMQCRNFSYVVQQLNTSQNKGQSQLGIRTTAANFNLKNSELFLSFKFLPCPVGLHLVSGTCNCDKIIRNEERTNCDINMMPHPISRTGNNWLSYNDEHECVVAYRNCPFDYCIVSTVHLNLSYSDLQCTNNRSGILCGGCQSGLSLMLGSNKCQFCDNRYISLGALFVFAGLILVAFLIASNLTVSVGSINGLLFYANMVKLNEAALFPNGVSIPVLSQFIAWLNLDLGIQTCFFDGLDGYWKAWLQFAFPLYIWLLTGGIIISCYYSGRLSRLCGNNSVPVLATLILMSFTKLLRTITNILMVATIRCENRHWNVWSVDGNIAYLSHKHIPLFFVAVLFLIIGLVYTGLIFTAQWLQRYSSKCCSKSSRNPVIKLKPFIDAYTGPYKDKHRYWTGLLLIIRILLTTVFSFTTGNISKINNYIIGLTSLTIMYLSRDVHRNKVINRLSAFHYCNLGSLVLFNALTDNMGYSMHVKTIIISFSVSVALICFIATVLVHTITKIGAKYHVTRFNNQDHVLEPLAKGDQSNDEEETYSPAIVISRREPLIFDFEM</sequence>
<feature type="transmembrane region" description="Helical" evidence="1">
    <location>
        <begin position="633"/>
        <end position="653"/>
    </location>
</feature>
<accession>A0A1X7UUH6</accession>
<dbReference type="AlphaFoldDB" id="A0A1X7UUH6"/>
<feature type="transmembrane region" description="Helical" evidence="1">
    <location>
        <begin position="400"/>
        <end position="425"/>
    </location>
</feature>
<evidence type="ECO:0000313" key="2">
    <source>
        <dbReference type="EnsemblMetazoa" id="Aqu2.1.31630_001"/>
    </source>
</evidence>
<reference evidence="2" key="1">
    <citation type="submission" date="2017-05" db="UniProtKB">
        <authorList>
            <consortium name="EnsemblMetazoa"/>
        </authorList>
    </citation>
    <scope>IDENTIFICATION</scope>
</reference>
<keyword evidence="1" id="KW-1133">Transmembrane helix</keyword>
<evidence type="ECO:0000256" key="1">
    <source>
        <dbReference type="SAM" id="Phobius"/>
    </source>
</evidence>
<protein>
    <submittedName>
        <fullName evidence="2">Uncharacterized protein</fullName>
    </submittedName>
</protein>
<organism evidence="2">
    <name type="scientific">Amphimedon queenslandica</name>
    <name type="common">Sponge</name>
    <dbReference type="NCBI Taxonomy" id="400682"/>
    <lineage>
        <taxon>Eukaryota</taxon>
        <taxon>Metazoa</taxon>
        <taxon>Porifera</taxon>
        <taxon>Demospongiae</taxon>
        <taxon>Heteroscleromorpha</taxon>
        <taxon>Haplosclerida</taxon>
        <taxon>Niphatidae</taxon>
        <taxon>Amphimedon</taxon>
    </lineage>
</organism>
<dbReference type="PROSITE" id="PS51257">
    <property type="entry name" value="PROKAR_LIPOPROTEIN"/>
    <property type="match status" value="1"/>
</dbReference>
<feature type="transmembrane region" description="Helical" evidence="1">
    <location>
        <begin position="717"/>
        <end position="736"/>
    </location>
</feature>
<feature type="transmembrane region" description="Helical" evidence="1">
    <location>
        <begin position="571"/>
        <end position="593"/>
    </location>
</feature>